<accession>A0A1R3GKT5</accession>
<keyword evidence="10" id="KW-1185">Reference proteome</keyword>
<dbReference type="AlphaFoldDB" id="A0A1R3GKT5"/>
<protein>
    <recommendedName>
        <fullName evidence="8">TFIIE beta domain-containing protein</fullName>
    </recommendedName>
</protein>
<name>A0A1R3GKT5_9ROSI</name>
<dbReference type="GO" id="GO:0005673">
    <property type="term" value="C:transcription factor TFIIE complex"/>
    <property type="evidence" value="ECO:0007669"/>
    <property type="project" value="InterPro"/>
</dbReference>
<evidence type="ECO:0000256" key="4">
    <source>
        <dbReference type="ARBA" id="ARBA00023163"/>
    </source>
</evidence>
<keyword evidence="5" id="KW-0539">Nucleus</keyword>
<organism evidence="9 10">
    <name type="scientific">Corchorus olitorius</name>
    <dbReference type="NCBI Taxonomy" id="93759"/>
    <lineage>
        <taxon>Eukaryota</taxon>
        <taxon>Viridiplantae</taxon>
        <taxon>Streptophyta</taxon>
        <taxon>Embryophyta</taxon>
        <taxon>Tracheophyta</taxon>
        <taxon>Spermatophyta</taxon>
        <taxon>Magnoliopsida</taxon>
        <taxon>eudicotyledons</taxon>
        <taxon>Gunneridae</taxon>
        <taxon>Pentapetalae</taxon>
        <taxon>rosids</taxon>
        <taxon>malvids</taxon>
        <taxon>Malvales</taxon>
        <taxon>Malvaceae</taxon>
        <taxon>Grewioideae</taxon>
        <taxon>Apeibeae</taxon>
        <taxon>Corchorus</taxon>
    </lineage>
</organism>
<dbReference type="InterPro" id="IPR003166">
    <property type="entry name" value="TFIIE_bsu_DNA-bd"/>
</dbReference>
<dbReference type="PANTHER" id="PTHR12716:SF8">
    <property type="entry name" value="TRANSCRIPTION INITIATION FACTOR IIE SUBUNIT BETA"/>
    <property type="match status" value="1"/>
</dbReference>
<dbReference type="PANTHER" id="PTHR12716">
    <property type="entry name" value="TRANSCRIPTION INITIATION FACTOR IIE, BETA SUBUNIT"/>
    <property type="match status" value="1"/>
</dbReference>
<dbReference type="InterPro" id="IPR016656">
    <property type="entry name" value="TFIIE-bsu"/>
</dbReference>
<dbReference type="Proteomes" id="UP000187203">
    <property type="component" value="Unassembled WGS sequence"/>
</dbReference>
<dbReference type="InterPro" id="IPR040501">
    <property type="entry name" value="TFA2_Winged_2"/>
</dbReference>
<comment type="subcellular location">
    <subcellularLocation>
        <location evidence="1">Nucleus</location>
    </subcellularLocation>
</comment>
<dbReference type="OrthoDB" id="3907302at2759"/>
<keyword evidence="4" id="KW-0804">Transcription</keyword>
<dbReference type="GO" id="GO:0003677">
    <property type="term" value="F:DNA binding"/>
    <property type="evidence" value="ECO:0007669"/>
    <property type="project" value="UniProtKB-KW"/>
</dbReference>
<evidence type="ECO:0000256" key="6">
    <source>
        <dbReference type="ARBA" id="ARBA00025581"/>
    </source>
</evidence>
<comment type="caution">
    <text evidence="9">The sequence shown here is derived from an EMBL/GenBank/DDBJ whole genome shotgun (WGS) entry which is preliminary data.</text>
</comment>
<evidence type="ECO:0000313" key="9">
    <source>
        <dbReference type="EMBL" id="OMO58693.1"/>
    </source>
</evidence>
<evidence type="ECO:0000313" key="10">
    <source>
        <dbReference type="Proteomes" id="UP000187203"/>
    </source>
</evidence>
<feature type="region of interest" description="Disordered" evidence="7">
    <location>
        <begin position="208"/>
        <end position="246"/>
    </location>
</feature>
<dbReference type="GO" id="GO:0006367">
    <property type="term" value="P:transcription initiation at RNA polymerase II promoter"/>
    <property type="evidence" value="ECO:0007669"/>
    <property type="project" value="InterPro"/>
</dbReference>
<proteinExistence type="predicted"/>
<evidence type="ECO:0000256" key="5">
    <source>
        <dbReference type="ARBA" id="ARBA00023242"/>
    </source>
</evidence>
<evidence type="ECO:0000256" key="7">
    <source>
        <dbReference type="SAM" id="MobiDB-lite"/>
    </source>
</evidence>
<dbReference type="Pfam" id="PF18121">
    <property type="entry name" value="TFA2_Winged_2"/>
    <property type="match status" value="1"/>
</dbReference>
<dbReference type="PROSITE" id="PS51351">
    <property type="entry name" value="TFIIE_BETA_C"/>
    <property type="match status" value="1"/>
</dbReference>
<evidence type="ECO:0000256" key="1">
    <source>
        <dbReference type="ARBA" id="ARBA00004123"/>
    </source>
</evidence>
<feature type="compositionally biased region" description="Basic residues" evidence="7">
    <location>
        <begin position="217"/>
        <end position="230"/>
    </location>
</feature>
<reference evidence="10" key="1">
    <citation type="submission" date="2013-09" db="EMBL/GenBank/DDBJ databases">
        <title>Corchorus olitorius genome sequencing.</title>
        <authorList>
            <person name="Alam M."/>
            <person name="Haque M.S."/>
            <person name="Islam M.S."/>
            <person name="Emdad E.M."/>
            <person name="Islam M.M."/>
            <person name="Ahmed B."/>
            <person name="Halim A."/>
            <person name="Hossen Q.M.M."/>
            <person name="Hossain M.Z."/>
            <person name="Ahmed R."/>
            <person name="Khan M.M."/>
            <person name="Islam R."/>
            <person name="Rashid M.M."/>
            <person name="Khan S.A."/>
            <person name="Rahman M.S."/>
            <person name="Alam M."/>
            <person name="Yahiya A.S."/>
            <person name="Khan M.S."/>
            <person name="Azam M.S."/>
            <person name="Haque T."/>
            <person name="Lashkar M.Z.H."/>
            <person name="Akhand A.I."/>
            <person name="Morshed G."/>
            <person name="Roy S."/>
            <person name="Uddin K.S."/>
            <person name="Rabeya T."/>
            <person name="Hossain A.S."/>
            <person name="Chowdhury A."/>
            <person name="Snigdha A.R."/>
            <person name="Mortoza M.S."/>
            <person name="Matin S.A."/>
            <person name="Hoque S.M.E."/>
            <person name="Islam M.K."/>
            <person name="Roy D.K."/>
            <person name="Haider R."/>
            <person name="Moosa M.M."/>
            <person name="Elias S.M."/>
            <person name="Hasan A.M."/>
            <person name="Jahan S."/>
            <person name="Shafiuddin M."/>
            <person name="Mahmood N."/>
            <person name="Shommy N.S."/>
        </authorList>
    </citation>
    <scope>NUCLEOTIDE SEQUENCE [LARGE SCALE GENOMIC DNA]</scope>
    <source>
        <strain evidence="10">cv. O-4</strain>
    </source>
</reference>
<feature type="domain" description="TFIIE beta" evidence="8">
    <location>
        <begin position="22"/>
        <end position="97"/>
    </location>
</feature>
<sequence>MTLQENAGTPPAPINFSNDTQRLQQIYNIRKAPVGAQFKRVIDLLFETRKAFTAEQINEACYVDVNGNKDVFEGLRNNPKVEYDGIRFSYKAKHDVKDKHELLVLIRKYEDGIAVIDLSDAYPNVTEDLKALKAEGSIWLLPISDPKDYIAFPNDPNPRVSIKVDDDLKALFHEIDVKEQDMSQIEKDLLKYGMEPVTNTEKRRSIAAQMQGISSKPKPRKMNKFSKRAKLTNSHLPELFQDPKTP</sequence>
<evidence type="ECO:0000256" key="3">
    <source>
        <dbReference type="ARBA" id="ARBA00023125"/>
    </source>
</evidence>
<dbReference type="STRING" id="93759.A0A1R3GKT5"/>
<gene>
    <name evidence="9" type="ORF">COLO4_34423</name>
</gene>
<dbReference type="GO" id="GO:0001097">
    <property type="term" value="F:TFIIH-class transcription factor complex binding"/>
    <property type="evidence" value="ECO:0007669"/>
    <property type="project" value="TreeGrafter"/>
</dbReference>
<dbReference type="EMBL" id="AWUE01022394">
    <property type="protein sequence ID" value="OMO58693.1"/>
    <property type="molecule type" value="Genomic_DNA"/>
</dbReference>
<keyword evidence="3" id="KW-0238">DNA-binding</keyword>
<evidence type="ECO:0000256" key="2">
    <source>
        <dbReference type="ARBA" id="ARBA00023015"/>
    </source>
</evidence>
<comment type="function">
    <text evidence="6">Recruits TFIIH to the initiation complex and stimulates the RNA polymerase II C-terminal domain kinase and DNA-dependent ATPase activities of TFIIH. Both TFIIH and TFIIE are required for promoter clearance by RNA polymerase.</text>
</comment>
<keyword evidence="2" id="KW-0805">Transcription regulation</keyword>
<evidence type="ECO:0000259" key="8">
    <source>
        <dbReference type="PROSITE" id="PS51351"/>
    </source>
</evidence>